<dbReference type="Pfam" id="PF00332">
    <property type="entry name" value="Glyco_hydro_17"/>
    <property type="match status" value="2"/>
</dbReference>
<dbReference type="GO" id="GO:0003723">
    <property type="term" value="F:RNA binding"/>
    <property type="evidence" value="ECO:0007669"/>
    <property type="project" value="UniProtKB-UniRule"/>
</dbReference>
<dbReference type="PROSITE" id="PS00587">
    <property type="entry name" value="GLYCOSYL_HYDROL_F17"/>
    <property type="match status" value="1"/>
</dbReference>
<comment type="similarity">
    <text evidence="2 7">Belongs to the glycosyl hydrolase 17 family.</text>
</comment>
<evidence type="ECO:0000256" key="7">
    <source>
        <dbReference type="RuleBase" id="RU004335"/>
    </source>
</evidence>
<dbReference type="SMART" id="SM00360">
    <property type="entry name" value="RRM"/>
    <property type="match status" value="1"/>
</dbReference>
<evidence type="ECO:0000256" key="3">
    <source>
        <dbReference type="ARBA" id="ARBA00012780"/>
    </source>
</evidence>
<dbReference type="Gene3D" id="3.30.70.330">
    <property type="match status" value="1"/>
</dbReference>
<dbReference type="Gene3D" id="3.20.20.80">
    <property type="entry name" value="Glycosidases"/>
    <property type="match status" value="2"/>
</dbReference>
<dbReference type="InterPro" id="IPR017853">
    <property type="entry name" value="GH"/>
</dbReference>
<feature type="region of interest" description="Disordered" evidence="9">
    <location>
        <begin position="1"/>
        <end position="23"/>
    </location>
</feature>
<dbReference type="EC" id="3.2.1.39" evidence="3"/>
<feature type="domain" description="RRM" evidence="10">
    <location>
        <begin position="65"/>
        <end position="142"/>
    </location>
</feature>
<dbReference type="Pfam" id="PF00076">
    <property type="entry name" value="RRM_1"/>
    <property type="match status" value="1"/>
</dbReference>
<feature type="region of interest" description="Disordered" evidence="9">
    <location>
        <begin position="639"/>
        <end position="663"/>
    </location>
</feature>
<evidence type="ECO:0000256" key="2">
    <source>
        <dbReference type="ARBA" id="ARBA00008773"/>
    </source>
</evidence>
<dbReference type="SUPFAM" id="SSF51445">
    <property type="entry name" value="(Trans)glycosidases"/>
    <property type="match status" value="1"/>
</dbReference>
<dbReference type="SUPFAM" id="SSF54928">
    <property type="entry name" value="RNA-binding domain, RBD"/>
    <property type="match status" value="1"/>
</dbReference>
<protein>
    <recommendedName>
        <fullName evidence="3">glucan endo-1,3-beta-D-glucosidase</fullName>
        <ecNumber evidence="3">3.2.1.39</ecNumber>
    </recommendedName>
</protein>
<evidence type="ECO:0000256" key="8">
    <source>
        <dbReference type="RuleBase" id="RU004336"/>
    </source>
</evidence>
<dbReference type="PROSITE" id="PS50102">
    <property type="entry name" value="RRM"/>
    <property type="match status" value="1"/>
</dbReference>
<dbReference type="Proteomes" id="UP001054252">
    <property type="component" value="Unassembled WGS sequence"/>
</dbReference>
<dbReference type="CDD" id="cd01650">
    <property type="entry name" value="RT_nLTR_like"/>
    <property type="match status" value="1"/>
</dbReference>
<keyword evidence="12" id="KW-1185">Reference proteome</keyword>
<proteinExistence type="inferred from homology"/>
<organism evidence="11 12">
    <name type="scientific">Rubroshorea leprosula</name>
    <dbReference type="NCBI Taxonomy" id="152421"/>
    <lineage>
        <taxon>Eukaryota</taxon>
        <taxon>Viridiplantae</taxon>
        <taxon>Streptophyta</taxon>
        <taxon>Embryophyta</taxon>
        <taxon>Tracheophyta</taxon>
        <taxon>Spermatophyta</taxon>
        <taxon>Magnoliopsida</taxon>
        <taxon>eudicotyledons</taxon>
        <taxon>Gunneridae</taxon>
        <taxon>Pentapetalae</taxon>
        <taxon>rosids</taxon>
        <taxon>malvids</taxon>
        <taxon>Malvales</taxon>
        <taxon>Dipterocarpaceae</taxon>
        <taxon>Rubroshorea</taxon>
    </lineage>
</organism>
<evidence type="ECO:0000256" key="1">
    <source>
        <dbReference type="ARBA" id="ARBA00000382"/>
    </source>
</evidence>
<keyword evidence="4 8" id="KW-0378">Hydrolase</keyword>
<dbReference type="EMBL" id="BPVZ01000076">
    <property type="protein sequence ID" value="GKV27670.1"/>
    <property type="molecule type" value="Genomic_DNA"/>
</dbReference>
<keyword evidence="6" id="KW-0694">RNA-binding</keyword>
<dbReference type="InterPro" id="IPR036691">
    <property type="entry name" value="Endo/exonu/phosph_ase_sf"/>
</dbReference>
<dbReference type="CDD" id="cd00590">
    <property type="entry name" value="RRM_SF"/>
    <property type="match status" value="1"/>
</dbReference>
<dbReference type="InterPro" id="IPR012677">
    <property type="entry name" value="Nucleotide-bd_a/b_plait_sf"/>
</dbReference>
<dbReference type="Pfam" id="PF00078">
    <property type="entry name" value="RVT_1"/>
    <property type="match status" value="1"/>
</dbReference>
<dbReference type="Gene3D" id="3.60.10.10">
    <property type="entry name" value="Endonuclease/exonuclease/phosphatase"/>
    <property type="match status" value="1"/>
</dbReference>
<evidence type="ECO:0000259" key="10">
    <source>
        <dbReference type="PROSITE" id="PS50102"/>
    </source>
</evidence>
<dbReference type="InterPro" id="IPR035979">
    <property type="entry name" value="RBD_domain_sf"/>
</dbReference>
<evidence type="ECO:0000313" key="12">
    <source>
        <dbReference type="Proteomes" id="UP001054252"/>
    </source>
</evidence>
<comment type="caution">
    <text evidence="11">The sequence shown here is derived from an EMBL/GenBank/DDBJ whole genome shotgun (WGS) entry which is preliminary data.</text>
</comment>
<dbReference type="InterPro" id="IPR000477">
    <property type="entry name" value="RT_dom"/>
</dbReference>
<keyword evidence="5 8" id="KW-0326">Glycosidase</keyword>
<dbReference type="PANTHER" id="PTHR33116">
    <property type="entry name" value="REVERSE TRANSCRIPTASE ZINC-BINDING DOMAIN-CONTAINING PROTEIN-RELATED-RELATED"/>
    <property type="match status" value="1"/>
</dbReference>
<name>A0AAV5KSR5_9ROSI</name>
<comment type="catalytic activity">
    <reaction evidence="1">
        <text>Hydrolysis of (1-&gt;3)-beta-D-glucosidic linkages in (1-&gt;3)-beta-D-glucans.</text>
        <dbReference type="EC" id="3.2.1.39"/>
    </reaction>
</comment>
<gene>
    <name evidence="11" type="ORF">SLEP1_g36809</name>
</gene>
<accession>A0AAV5KSR5</accession>
<dbReference type="GO" id="GO:0005975">
    <property type="term" value="P:carbohydrate metabolic process"/>
    <property type="evidence" value="ECO:0007669"/>
    <property type="project" value="InterPro"/>
</dbReference>
<evidence type="ECO:0000256" key="4">
    <source>
        <dbReference type="ARBA" id="ARBA00022801"/>
    </source>
</evidence>
<sequence>MRERGRERVRGNGSRSRHRRRQWSKRSEWRHEHLRKAYKEDAGQGNHRESKMSRGFDWATYNQATVFYFSNFPEDWTYEQMWKTFLKFGRVYAIYSPRRKNRAGSRFGFVRFLDVKDVRKLENELDQIWIQDRKLRVNCPRFKKNSDTVADEVNRRNVQMQRRGSIYPEAMRVKGRSYADAVTGLEFNPKHENWKWLEGCYVGTARSVEIVPVIQERLYMEGLFWVRVRAMGGKLVLLDGEDKEELKELVESAADWLGQWFDEIRPWSPTLVASERFVWVKMMGVPLKVWGADFFSTLANLWGKFISLDESTSSMKRFDVARVLVSTAQMNPISRTLWVKVNGQLFCIMCREEDGSNGHFHLKTDHNPVLQSDLEHEEFEYWSTDHYPEEEFGDKSLEDTAGSVIVPESNNDEVTGEGAIMERKKVELDNMKPLGLVMGQTNSNRNEITEGNGSMAQEIIVAKTQTQNNGIHPSIDSRELSAAKSGFLRESATEALDGGRAESSFWEGFGSDSGPIADWMNRYDMMKRKKKKQGNKKSRLCLSVYRESPIVEADKMKTNQKGRSNLKKKLGKEIPKFIPNSSKPVAGESISDSAIANCNKRANVKSRTRLATEIWKFAQEVGAVAIGNDKEIINQIDHMETRDSTARRQRLEKDAAEGGSGKRTEIRDLVRKEKVDFLALQETKREDIDKKVCKALWGTNDFDFIVKSSRGQSGGLICIWDSKVLKNCSVIEGEHYICVFGVWGVEEIAVNLLNVYAPCEATGRKILWNELKNLMRSKGGCWCLMGDFNTTRNPHERNGDRDLTSGMRDFDSFIREMEMVDLPLIGRKFTWCKPNGAAMSRLDRFLLSEDWMVNWCDLQQRGLKRSISDHCPILLKNQHINWGPLPFKFFDDWLQHHDCKNLVEETWKKADVQGWKGFCLKEKLKTLKKKLKEWSSKEFSQVDKKAQDSKQKIAILDEKSEHRQLTELEQYERKQQFLELWNNLKIKEGMIRQKARKAWLKDGDANSKYFHRCIKSRQRRKEINCIQIKGKQMVSAQEIREGIVEHFQNLFQEENWVRPILDGVEFKQISSQQVSMLTAPFTNEEIKKAIWDCGCSKSPGPDGFNFRFFREFWEIIKEDIGGFLQEFHKNGKLVTGSNVSFITLLPKTSNPQEIDEYRPISLIGAMYKMVAKLLANRIKLVMEDIIGEHQMAFLQGRQLGDAVVMVNEIIDEAKGKKKNSFILKVDFEKAYDMFADDTIMFGEATRSNVWAAKCILRTFEVVSGLKINYGKSQMVGINVDEDWKLQMSCLLNCKVGELPFKYLGMPVGGNHRRLSVWQPLVDSIKRKLSGWKGQWLSFGGRITLLNSVLMSMPVFLLSVYLAPKTIVRTIDKIRRDFLWGGCEENKKVHWVSWDTVCRSKKEGGLGVKDFRSFNLSLLGKWWGKMAKGVEGLWGRLIKEKYGVGHDNWKTWVREGRGVGSSWWKDICRIDVLVENKTGWLSEGFEVLVGDGGELSFWRDLWCGEEVLANKFPRLYLLSTGTNNKIRQMGAWIDGKWCWMLPWRRNLLSWELQSKEELEKLLDSVKLHEDRKDKWLWKHGKDGLGIKVSSAIHTGSLGESYPPSKGSFNPEFKPILDPLIQFLVNNNSPLLVNVYLYFSYTQNMDQISLDYALFTAPGPSGGGSVEIVVSETGWPSDGGTATTMDNAGTYITNVIQHVKVGTPKRPGKPIETYIFAMFNENQKTPEYEKYWGLFYPNKEPKFQINFE</sequence>
<dbReference type="PANTHER" id="PTHR33116:SF78">
    <property type="entry name" value="OS12G0587133 PROTEIN"/>
    <property type="match status" value="1"/>
</dbReference>
<reference evidence="11 12" key="1">
    <citation type="journal article" date="2021" name="Commun. Biol.">
        <title>The genome of Shorea leprosula (Dipterocarpaceae) highlights the ecological relevance of drought in aseasonal tropical rainforests.</title>
        <authorList>
            <person name="Ng K.K.S."/>
            <person name="Kobayashi M.J."/>
            <person name="Fawcett J.A."/>
            <person name="Hatakeyama M."/>
            <person name="Paape T."/>
            <person name="Ng C.H."/>
            <person name="Ang C.C."/>
            <person name="Tnah L.H."/>
            <person name="Lee C.T."/>
            <person name="Nishiyama T."/>
            <person name="Sese J."/>
            <person name="O'Brien M.J."/>
            <person name="Copetti D."/>
            <person name="Mohd Noor M.I."/>
            <person name="Ong R.C."/>
            <person name="Putra M."/>
            <person name="Sireger I.Z."/>
            <person name="Indrioko S."/>
            <person name="Kosugi Y."/>
            <person name="Izuno A."/>
            <person name="Isagi Y."/>
            <person name="Lee S.L."/>
            <person name="Shimizu K.K."/>
        </authorList>
    </citation>
    <scope>NUCLEOTIDE SEQUENCE [LARGE SCALE GENOMIC DNA]</scope>
    <source>
        <strain evidence="11">214</strain>
    </source>
</reference>
<dbReference type="InterPro" id="IPR000490">
    <property type="entry name" value="Glyco_hydro_17"/>
</dbReference>
<evidence type="ECO:0000256" key="5">
    <source>
        <dbReference type="ARBA" id="ARBA00023295"/>
    </source>
</evidence>
<dbReference type="InterPro" id="IPR000504">
    <property type="entry name" value="RRM_dom"/>
</dbReference>
<evidence type="ECO:0000256" key="9">
    <source>
        <dbReference type="SAM" id="MobiDB-lite"/>
    </source>
</evidence>
<evidence type="ECO:0000313" key="11">
    <source>
        <dbReference type="EMBL" id="GKV27670.1"/>
    </source>
</evidence>
<dbReference type="InterPro" id="IPR005135">
    <property type="entry name" value="Endo/exonuclease/phosphatase"/>
</dbReference>
<dbReference type="Pfam" id="PF03372">
    <property type="entry name" value="Exo_endo_phos"/>
    <property type="match status" value="1"/>
</dbReference>
<dbReference type="SUPFAM" id="SSF56219">
    <property type="entry name" value="DNase I-like"/>
    <property type="match status" value="1"/>
</dbReference>
<feature type="compositionally biased region" description="Basic and acidic residues" evidence="9">
    <location>
        <begin position="1"/>
        <end position="10"/>
    </location>
</feature>
<dbReference type="GO" id="GO:0042973">
    <property type="term" value="F:glucan endo-1,3-beta-D-glucosidase activity"/>
    <property type="evidence" value="ECO:0007669"/>
    <property type="project" value="UniProtKB-EC"/>
</dbReference>
<evidence type="ECO:0000256" key="6">
    <source>
        <dbReference type="PROSITE-ProRule" id="PRU00176"/>
    </source>
</evidence>